<reference evidence="2 3" key="1">
    <citation type="journal article" date="2010" name="PLoS ONE">
        <title>The glycobiome of the rumen bacterium Butyrivibrio proteoclasticus B316(T) highlights adaptation to a polysaccharide-rich environment.</title>
        <authorList>
            <person name="Kelly W.J."/>
            <person name="Leahy S.C."/>
            <person name="Altermann E."/>
            <person name="Yeoman C.J."/>
            <person name="Dunne J.C."/>
            <person name="Kong Z."/>
            <person name="Pacheco D.M."/>
            <person name="Li D."/>
            <person name="Noel S.J."/>
            <person name="Moon C.D."/>
            <person name="Cookson A.L."/>
            <person name="Attwood G.T."/>
        </authorList>
    </citation>
    <scope>NUCLEOTIDE SEQUENCE [LARGE SCALE GENOMIC DNA]</scope>
    <source>
        <strain evidence="3">ATCC 51982 / DSM 14932 / B316</strain>
    </source>
</reference>
<evidence type="ECO:0000313" key="3">
    <source>
        <dbReference type="Proteomes" id="UP000001299"/>
    </source>
</evidence>
<dbReference type="Proteomes" id="UP000001299">
    <property type="component" value="Chromosome 1"/>
</dbReference>
<dbReference type="EMBL" id="CP001810">
    <property type="protein sequence ID" value="ADL32780.1"/>
    <property type="molecule type" value="Genomic_DNA"/>
</dbReference>
<gene>
    <name evidence="2" type="ordered locus">bpr_I0028</name>
</gene>
<organism evidence="2 3">
    <name type="scientific">Butyrivibrio proteoclasticus (strain ATCC 51982 / DSM 14932 / B316)</name>
    <name type="common">Clostridium proteoclasticum</name>
    <dbReference type="NCBI Taxonomy" id="515622"/>
    <lineage>
        <taxon>Bacteria</taxon>
        <taxon>Bacillati</taxon>
        <taxon>Bacillota</taxon>
        <taxon>Clostridia</taxon>
        <taxon>Lachnospirales</taxon>
        <taxon>Lachnospiraceae</taxon>
        <taxon>Butyrivibrio</taxon>
    </lineage>
</organism>
<evidence type="ECO:0000313" key="2">
    <source>
        <dbReference type="EMBL" id="ADL32780.1"/>
    </source>
</evidence>
<feature type="transmembrane region" description="Helical" evidence="1">
    <location>
        <begin position="14"/>
        <end position="32"/>
    </location>
</feature>
<protein>
    <submittedName>
        <fullName evidence="2">Uncharacterized protein</fullName>
    </submittedName>
</protein>
<name>E0S2F7_BUTPB</name>
<accession>E0S2F7</accession>
<dbReference type="KEGG" id="bpb:bpr_I0028"/>
<dbReference type="AlphaFoldDB" id="E0S2F7"/>
<dbReference type="HOGENOM" id="CLU_041673_0_0_9"/>
<keyword evidence="1" id="KW-0812">Transmembrane</keyword>
<keyword evidence="3" id="KW-1185">Reference proteome</keyword>
<dbReference type="RefSeq" id="WP_013279439.1">
    <property type="nucleotide sequence ID" value="NC_014387.1"/>
</dbReference>
<dbReference type="eggNOG" id="COG3409">
    <property type="taxonomic scope" value="Bacteria"/>
</dbReference>
<dbReference type="STRING" id="515622.bpr_I0028"/>
<sequence length="366" mass="42292">MNQNNNSVKFIKRLIVSILAVALLVGGMVYVFDPFYHYHKPWFGLKAVLSDKEYQCIGTLRNFDYDALLVGSSVMENNDNAWYDSAYGVKSIKAIRSYGATADLCYLMDEAFADHDIKMVFYNIDPSALSGSTETTYESTGCPMYLYDRNPFNDVRYLFNKDVLFEKIPYEIANSFIGDYDEGLSYNWAKWKSFNSDMALGLYHRSNEVVPMMDETVYSSELAGNIALLTSQVKAHPETEFIFFYPVYSMLWWDGVVRSGERDAYIYNEIQMTGELLKYNNVKVFCFQAQEEVATNLELYMDSIHFAPEINKLMLDEIIAGDYELTPENYEDKLMEVKAFSDRVVNDYILEYEEKGLLTYQTVAEQ</sequence>
<keyword evidence="1" id="KW-0472">Membrane</keyword>
<proteinExistence type="predicted"/>
<evidence type="ECO:0000256" key="1">
    <source>
        <dbReference type="SAM" id="Phobius"/>
    </source>
</evidence>
<keyword evidence="1" id="KW-1133">Transmembrane helix</keyword>